<keyword evidence="3" id="KW-1185">Reference proteome</keyword>
<organism evidence="2 3">
    <name type="scientific">[Myrmecia] bisecta</name>
    <dbReference type="NCBI Taxonomy" id="41462"/>
    <lineage>
        <taxon>Eukaryota</taxon>
        <taxon>Viridiplantae</taxon>
        <taxon>Chlorophyta</taxon>
        <taxon>core chlorophytes</taxon>
        <taxon>Trebouxiophyceae</taxon>
        <taxon>Trebouxiales</taxon>
        <taxon>Trebouxiaceae</taxon>
        <taxon>Myrmecia</taxon>
    </lineage>
</organism>
<name>A0AAW1Q4K8_9CHLO</name>
<evidence type="ECO:0000313" key="3">
    <source>
        <dbReference type="Proteomes" id="UP001489004"/>
    </source>
</evidence>
<dbReference type="Gene3D" id="3.40.50.1240">
    <property type="entry name" value="Phosphoglycerate mutase-like"/>
    <property type="match status" value="1"/>
</dbReference>
<proteinExistence type="inferred from homology"/>
<dbReference type="SUPFAM" id="SSF53254">
    <property type="entry name" value="Phosphoglycerate mutase-like"/>
    <property type="match status" value="1"/>
</dbReference>
<protein>
    <recommendedName>
        <fullName evidence="4">Phosphoglycerate mutase</fullName>
    </recommendedName>
</protein>
<dbReference type="GO" id="GO:0016791">
    <property type="term" value="F:phosphatase activity"/>
    <property type="evidence" value="ECO:0007669"/>
    <property type="project" value="TreeGrafter"/>
</dbReference>
<dbReference type="Proteomes" id="UP001489004">
    <property type="component" value="Unassembled WGS sequence"/>
</dbReference>
<dbReference type="PANTHER" id="PTHR48100:SF10">
    <property type="entry name" value="2-CARBOXY-D-ARABINITOL-1-PHOSPHATASE-RELATED"/>
    <property type="match status" value="1"/>
</dbReference>
<dbReference type="AlphaFoldDB" id="A0AAW1Q4K8"/>
<evidence type="ECO:0000313" key="2">
    <source>
        <dbReference type="EMBL" id="KAK9817233.1"/>
    </source>
</evidence>
<reference evidence="2 3" key="1">
    <citation type="journal article" date="2024" name="Nat. Commun.">
        <title>Phylogenomics reveals the evolutionary origins of lichenization in chlorophyte algae.</title>
        <authorList>
            <person name="Puginier C."/>
            <person name="Libourel C."/>
            <person name="Otte J."/>
            <person name="Skaloud P."/>
            <person name="Haon M."/>
            <person name="Grisel S."/>
            <person name="Petersen M."/>
            <person name="Berrin J.G."/>
            <person name="Delaux P.M."/>
            <person name="Dal Grande F."/>
            <person name="Keller J."/>
        </authorList>
    </citation>
    <scope>NUCLEOTIDE SEQUENCE [LARGE SCALE GENOMIC DNA]</scope>
    <source>
        <strain evidence="2 3">SAG 2043</strain>
    </source>
</reference>
<sequence length="297" mass="31664">MLEKWNFTCLFHSPLERARHTAEIIWAGRQAHSVVLPALREIDLYSFQGLLKHEGKALFGDAYSNWQQNPAEFELEGHSPVRELWYRASLAWQTILSSQDGGSDILVVAHNAVNQALIATAIGLPPTAFRLLLQSNAAVSVLDFQPNADGQSPTVTLDCLNQSAAGPAKVSAKAIKGAVALPACLVLVQRPADGSSAVEEQAAAATARVLADDLQVDAVLHDGHPAALQLAQLVAGRSKAVQSRELLAQPQVFRLTAYAISVVAFAAAMPSSDDWSADTLDLTASEVSCINHAAHLP</sequence>
<evidence type="ECO:0000256" key="1">
    <source>
        <dbReference type="ARBA" id="ARBA00038362"/>
    </source>
</evidence>
<dbReference type="InterPro" id="IPR050275">
    <property type="entry name" value="PGM_Phosphatase"/>
</dbReference>
<dbReference type="CDD" id="cd07067">
    <property type="entry name" value="HP_PGM_like"/>
    <property type="match status" value="1"/>
</dbReference>
<dbReference type="InterPro" id="IPR029033">
    <property type="entry name" value="His_PPase_superfam"/>
</dbReference>
<dbReference type="EMBL" id="JALJOR010000005">
    <property type="protein sequence ID" value="KAK9817233.1"/>
    <property type="molecule type" value="Genomic_DNA"/>
</dbReference>
<dbReference type="InterPro" id="IPR013078">
    <property type="entry name" value="His_Pase_superF_clade-1"/>
</dbReference>
<comment type="similarity">
    <text evidence="1">Belongs to the phosphoglycerate mutase family.</text>
</comment>
<gene>
    <name evidence="2" type="ORF">WJX72_011437</name>
</gene>
<comment type="caution">
    <text evidence="2">The sequence shown here is derived from an EMBL/GenBank/DDBJ whole genome shotgun (WGS) entry which is preliminary data.</text>
</comment>
<accession>A0AAW1Q4K8</accession>
<dbReference type="PANTHER" id="PTHR48100">
    <property type="entry name" value="BROAD-SPECIFICITY PHOSPHATASE YOR283W-RELATED"/>
    <property type="match status" value="1"/>
</dbReference>
<dbReference type="EMBL" id="JALJOR010000005">
    <property type="protein sequence ID" value="KAK9817232.1"/>
    <property type="molecule type" value="Genomic_DNA"/>
</dbReference>
<evidence type="ECO:0008006" key="4">
    <source>
        <dbReference type="Google" id="ProtNLM"/>
    </source>
</evidence>
<reference evidence="2" key="2">
    <citation type="submission" date="2024-04" db="EMBL/GenBank/DDBJ databases">
        <authorList>
            <person name="Dal Grande F."/>
            <person name="Keller J."/>
            <person name="Delaux P.-M."/>
        </authorList>
    </citation>
    <scope>NUCLEOTIDE SEQUENCE</scope>
    <source>
        <strain evidence="2">SAG 2043</strain>
    </source>
</reference>
<dbReference type="Pfam" id="PF00300">
    <property type="entry name" value="His_Phos_1"/>
    <property type="match status" value="1"/>
</dbReference>